<proteinExistence type="predicted"/>
<dbReference type="OrthoDB" id="103554at2157"/>
<keyword evidence="4" id="KW-1185">Reference proteome</keyword>
<feature type="compositionally biased region" description="Polar residues" evidence="1">
    <location>
        <begin position="1"/>
        <end position="12"/>
    </location>
</feature>
<feature type="compositionally biased region" description="Basic and acidic residues" evidence="1">
    <location>
        <begin position="13"/>
        <end position="32"/>
    </location>
</feature>
<dbReference type="RefSeq" id="WP_092815947.1">
    <property type="nucleotide sequence ID" value="NZ_FNWU01000002.1"/>
</dbReference>
<feature type="region of interest" description="Disordered" evidence="1">
    <location>
        <begin position="1"/>
        <end position="32"/>
    </location>
</feature>
<feature type="domain" description="DUF2249" evidence="2">
    <location>
        <begin position="20"/>
        <end position="77"/>
    </location>
</feature>
<evidence type="ECO:0000313" key="3">
    <source>
        <dbReference type="EMBL" id="SEH46015.1"/>
    </source>
</evidence>
<dbReference type="Pfam" id="PF10006">
    <property type="entry name" value="DUF2249"/>
    <property type="match status" value="1"/>
</dbReference>
<reference evidence="3 4" key="1">
    <citation type="submission" date="2016-10" db="EMBL/GenBank/DDBJ databases">
        <authorList>
            <person name="de Groot N.N."/>
        </authorList>
    </citation>
    <scope>NUCLEOTIDE SEQUENCE [LARGE SCALE GENOMIC DNA]</scope>
    <source>
        <strain evidence="3 4">IBRC-M10418</strain>
    </source>
</reference>
<dbReference type="EMBL" id="FNWU01000002">
    <property type="protein sequence ID" value="SEH46015.1"/>
    <property type="molecule type" value="Genomic_DNA"/>
</dbReference>
<evidence type="ECO:0000259" key="2">
    <source>
        <dbReference type="Pfam" id="PF10006"/>
    </source>
</evidence>
<evidence type="ECO:0000256" key="1">
    <source>
        <dbReference type="SAM" id="MobiDB-lite"/>
    </source>
</evidence>
<accession>A0A1H6ICE2</accession>
<dbReference type="SUPFAM" id="SSF64307">
    <property type="entry name" value="SirA-like"/>
    <property type="match status" value="1"/>
</dbReference>
<dbReference type="AlphaFoldDB" id="A0A1H6ICE2"/>
<name>A0A1H6ICE2_9EURY</name>
<dbReference type="InterPro" id="IPR036868">
    <property type="entry name" value="TusA-like_sf"/>
</dbReference>
<dbReference type="Proteomes" id="UP000199215">
    <property type="component" value="Unassembled WGS sequence"/>
</dbReference>
<sequence>MEAQIVLSTTDAPTDRPVETLDARDLPPPRPLKDTLERLVAIDDDVVLVQYNDRAPQHLYPKLEDRGYRYETIDAAEAGGSIRIDGEDVDGVVVTAIWGE</sequence>
<gene>
    <name evidence="3" type="ORF">SAMN05192561_102105</name>
</gene>
<dbReference type="STRING" id="1267564.SAMN05192561_102105"/>
<organism evidence="3 4">
    <name type="scientific">Halopenitus malekzadehii</name>
    <dbReference type="NCBI Taxonomy" id="1267564"/>
    <lineage>
        <taxon>Archaea</taxon>
        <taxon>Methanobacteriati</taxon>
        <taxon>Methanobacteriota</taxon>
        <taxon>Stenosarchaea group</taxon>
        <taxon>Halobacteria</taxon>
        <taxon>Halobacteriales</taxon>
        <taxon>Haloferacaceae</taxon>
        <taxon>Halopenitus</taxon>
    </lineage>
</organism>
<evidence type="ECO:0000313" key="4">
    <source>
        <dbReference type="Proteomes" id="UP000199215"/>
    </source>
</evidence>
<dbReference type="InterPro" id="IPR018720">
    <property type="entry name" value="DUF2249"/>
</dbReference>
<protein>
    <submittedName>
        <fullName evidence="3">Uncharacterized conserved protein</fullName>
    </submittedName>
</protein>